<reference evidence="4 5" key="1">
    <citation type="journal article" date="2008" name="Appl. Environ. Microbiol.">
        <title>Hydrogenomics of the extremely thermophilic bacterium Caldicellulosiruptor saccharolyticus.</title>
        <authorList>
            <person name="van de Werken H.J."/>
            <person name="Verhaart M.R."/>
            <person name="VanFossen A.L."/>
            <person name="Willquist K."/>
            <person name="Lewis D.L."/>
            <person name="Nichols J.D."/>
            <person name="Goorissen H.P."/>
            <person name="Mongodin E.F."/>
            <person name="Nelson K.E."/>
            <person name="van Niel E.W."/>
            <person name="Stams A.J."/>
            <person name="Ward D.E."/>
            <person name="de Vos W.M."/>
            <person name="van der Oost J."/>
            <person name="Kelly R.M."/>
            <person name="Kengen S.W."/>
        </authorList>
    </citation>
    <scope>NUCLEOTIDE SEQUENCE [LARGE SCALE GENOMIC DNA]</scope>
    <source>
        <strain evidence="5">ATCC 43494 / DSM 8903 / Tp8T 6331</strain>
    </source>
</reference>
<dbReference type="InterPro" id="IPR055346">
    <property type="entry name" value="Fe-S_cluster_assembly_SufBD"/>
</dbReference>
<dbReference type="OrthoDB" id="9803529at2"/>
<dbReference type="SUPFAM" id="SSF101960">
    <property type="entry name" value="Stabilizer of iron transporter SufD"/>
    <property type="match status" value="1"/>
</dbReference>
<dbReference type="AlphaFoldDB" id="A4XGX9"/>
<protein>
    <submittedName>
        <fullName evidence="4">SufBD protein</fullName>
    </submittedName>
</protein>
<sequence>MPARHYIDENILALAKSAENKKAAFGTDIDLSRFEEADEKEEIDELSKLPEEIQKTILNAGIEVKEEGRVGSFLQVDHSVVYKRLAQRYSGQLEILDINEALEKYPEVREKYFWKAVKPDRDKYTAFSAMHPAHGYFIRVFKGQKVEKPVQACLLLQENARIQNVHNIVIVEEGAEVQIINGCTTAPKVKEGLHIGISEFYLEKGSKLTFTMIHNWAEDFYVRPRGVTIVEDDAVFISNYVLLKPVKSIQSFPIAILKGKNSVASFNSILYGLKDSEIDIGSHIILEGENSSGQAISRAIVKDRAKIYSRGVLEAKHNQSRAHLDCRGILFSEEGVMYAVPELLSDGAPQSHLSHEAAIGPIAEEEVEYLMARGLSKDDAISLITQGFMDVKILGLPKHLENYIQELILQTQMENM</sequence>
<gene>
    <name evidence="4" type="ordered locus">Csac_0530</name>
</gene>
<dbReference type="InterPro" id="IPR000825">
    <property type="entry name" value="SUF_FeS_clus_asmbl_SufBD_core"/>
</dbReference>
<evidence type="ECO:0000259" key="2">
    <source>
        <dbReference type="Pfam" id="PF01458"/>
    </source>
</evidence>
<accession>A4XGX9</accession>
<dbReference type="Pfam" id="PF19295">
    <property type="entry name" value="SufBD_N"/>
    <property type="match status" value="1"/>
</dbReference>
<organism evidence="4 5">
    <name type="scientific">Caldicellulosiruptor saccharolyticus (strain ATCC 43494 / DSM 8903 / Tp8T 6331)</name>
    <dbReference type="NCBI Taxonomy" id="351627"/>
    <lineage>
        <taxon>Bacteria</taxon>
        <taxon>Bacillati</taxon>
        <taxon>Bacillota</taxon>
        <taxon>Bacillota incertae sedis</taxon>
        <taxon>Caldicellulosiruptorales</taxon>
        <taxon>Caldicellulosiruptoraceae</taxon>
        <taxon>Caldicellulosiruptor</taxon>
    </lineage>
</organism>
<feature type="domain" description="SUF system FeS cluster assembly SufBD core" evidence="2">
    <location>
        <begin position="158"/>
        <end position="388"/>
    </location>
</feature>
<evidence type="ECO:0000259" key="3">
    <source>
        <dbReference type="Pfam" id="PF19295"/>
    </source>
</evidence>
<proteinExistence type="inferred from homology"/>
<dbReference type="Proteomes" id="UP000000256">
    <property type="component" value="Chromosome"/>
</dbReference>
<dbReference type="EMBL" id="CP000679">
    <property type="protein sequence ID" value="ABP66164.1"/>
    <property type="molecule type" value="Genomic_DNA"/>
</dbReference>
<dbReference type="InterPro" id="IPR045595">
    <property type="entry name" value="SufBD_N"/>
</dbReference>
<dbReference type="InterPro" id="IPR037284">
    <property type="entry name" value="SUF_FeS_clus_asmbl_SufBD_sf"/>
</dbReference>
<dbReference type="RefSeq" id="WP_011916114.1">
    <property type="nucleotide sequence ID" value="NC_009437.1"/>
</dbReference>
<dbReference type="PANTHER" id="PTHR30508:SF1">
    <property type="entry name" value="UPF0051 PROTEIN ABCI8, CHLOROPLASTIC-RELATED"/>
    <property type="match status" value="1"/>
</dbReference>
<evidence type="ECO:0000256" key="1">
    <source>
        <dbReference type="ARBA" id="ARBA00043967"/>
    </source>
</evidence>
<dbReference type="PANTHER" id="PTHR30508">
    <property type="entry name" value="FES CLUSTER ASSEMBLY PROTEIN SUF"/>
    <property type="match status" value="1"/>
</dbReference>
<keyword evidence="5" id="KW-1185">Reference proteome</keyword>
<dbReference type="GO" id="GO:0016226">
    <property type="term" value="P:iron-sulfur cluster assembly"/>
    <property type="evidence" value="ECO:0007669"/>
    <property type="project" value="InterPro"/>
</dbReference>
<dbReference type="STRING" id="351627.Csac_0530"/>
<dbReference type="eggNOG" id="COG0719">
    <property type="taxonomic scope" value="Bacteria"/>
</dbReference>
<name>A4XGX9_CALS8</name>
<dbReference type="Pfam" id="PF01458">
    <property type="entry name" value="SUFBD_core"/>
    <property type="match status" value="1"/>
</dbReference>
<evidence type="ECO:0000313" key="4">
    <source>
        <dbReference type="EMBL" id="ABP66164.1"/>
    </source>
</evidence>
<feature type="domain" description="SUF system FeS cluster assembly SufBD N-terminal" evidence="3">
    <location>
        <begin position="95"/>
        <end position="151"/>
    </location>
</feature>
<evidence type="ECO:0000313" key="5">
    <source>
        <dbReference type="Proteomes" id="UP000000256"/>
    </source>
</evidence>
<comment type="similarity">
    <text evidence="1">Belongs to the iron-sulfur cluster assembly SufBD family.</text>
</comment>
<dbReference type="HOGENOM" id="CLU_026231_0_1_9"/>
<dbReference type="KEGG" id="csc:Csac_0530"/>